<accession>A0A058Z7L2</accession>
<evidence type="ECO:0000256" key="7">
    <source>
        <dbReference type="SAM" id="MobiDB-lite"/>
    </source>
</evidence>
<keyword evidence="4" id="KW-0256">Endoplasmic reticulum</keyword>
<comment type="similarity">
    <text evidence="2">Belongs to the TMEM208 family.</text>
</comment>
<feature type="transmembrane region" description="Helical" evidence="8">
    <location>
        <begin position="44"/>
        <end position="60"/>
    </location>
</feature>
<dbReference type="GO" id="GO:0006624">
    <property type="term" value="P:vacuolar protein processing"/>
    <property type="evidence" value="ECO:0007669"/>
    <property type="project" value="TreeGrafter"/>
</dbReference>
<dbReference type="InterPro" id="IPR008506">
    <property type="entry name" value="SND2/TMEM208"/>
</dbReference>
<keyword evidence="6 8" id="KW-0472">Membrane</keyword>
<evidence type="ECO:0000313" key="10">
    <source>
        <dbReference type="Proteomes" id="UP000030693"/>
    </source>
</evidence>
<evidence type="ECO:0000256" key="2">
    <source>
        <dbReference type="ARBA" id="ARBA00009950"/>
    </source>
</evidence>
<protein>
    <submittedName>
        <fullName evidence="9">Uncharacterized protein</fullName>
    </submittedName>
</protein>
<evidence type="ECO:0000313" key="9">
    <source>
        <dbReference type="EMBL" id="KCV70270.1"/>
    </source>
</evidence>
<feature type="compositionally biased region" description="Basic residues" evidence="7">
    <location>
        <begin position="187"/>
        <end position="196"/>
    </location>
</feature>
<dbReference type="PROSITE" id="PS51257">
    <property type="entry name" value="PROKAR_LIPOPROTEIN"/>
    <property type="match status" value="1"/>
</dbReference>
<dbReference type="Proteomes" id="UP000030693">
    <property type="component" value="Unassembled WGS sequence"/>
</dbReference>
<evidence type="ECO:0000256" key="6">
    <source>
        <dbReference type="ARBA" id="ARBA00023136"/>
    </source>
</evidence>
<keyword evidence="3 8" id="KW-0812">Transmembrane</keyword>
<keyword evidence="10" id="KW-1185">Reference proteome</keyword>
<evidence type="ECO:0000256" key="4">
    <source>
        <dbReference type="ARBA" id="ARBA00022824"/>
    </source>
</evidence>
<reference evidence="9" key="1">
    <citation type="submission" date="2013-04" db="EMBL/GenBank/DDBJ databases">
        <title>The Genome Sequence of Fonticula alba ATCC 38817.</title>
        <authorList>
            <consortium name="The Broad Institute Genomics Platform"/>
            <person name="Russ C."/>
            <person name="Cuomo C."/>
            <person name="Burger G."/>
            <person name="Gray M.W."/>
            <person name="Holland P.W.H."/>
            <person name="King N."/>
            <person name="Lang F.B.F."/>
            <person name="Roger A.J."/>
            <person name="Ruiz-Trillo I."/>
            <person name="Brown M."/>
            <person name="Walker B."/>
            <person name="Young S."/>
            <person name="Zeng Q."/>
            <person name="Gargeya S."/>
            <person name="Fitzgerald M."/>
            <person name="Haas B."/>
            <person name="Abouelleil A."/>
            <person name="Allen A.W."/>
            <person name="Alvarado L."/>
            <person name="Arachchi H.M."/>
            <person name="Berlin A.M."/>
            <person name="Chapman S.B."/>
            <person name="Gainer-Dewar J."/>
            <person name="Goldberg J."/>
            <person name="Griggs A."/>
            <person name="Gujja S."/>
            <person name="Hansen M."/>
            <person name="Howarth C."/>
            <person name="Imamovic A."/>
            <person name="Ireland A."/>
            <person name="Larimer J."/>
            <person name="McCowan C."/>
            <person name="Murphy C."/>
            <person name="Pearson M."/>
            <person name="Poon T.W."/>
            <person name="Priest M."/>
            <person name="Roberts A."/>
            <person name="Saif S."/>
            <person name="Shea T."/>
            <person name="Sisk P."/>
            <person name="Sykes S."/>
            <person name="Wortman J."/>
            <person name="Nusbaum C."/>
            <person name="Birren B."/>
        </authorList>
    </citation>
    <scope>NUCLEOTIDE SEQUENCE [LARGE SCALE GENOMIC DNA]</scope>
    <source>
        <strain evidence="9">ATCC 38817</strain>
    </source>
</reference>
<evidence type="ECO:0000256" key="1">
    <source>
        <dbReference type="ARBA" id="ARBA00004477"/>
    </source>
</evidence>
<evidence type="ECO:0000256" key="3">
    <source>
        <dbReference type="ARBA" id="ARBA00022692"/>
    </source>
</evidence>
<sequence length="196" mass="20656">MAGQAEKKRAASNEARLQLLMIGSAVSCALHLVLALVLGSYDRWLSSLALLIAGGTVFYLRRLGAATYGPVPGHVVQMAQRAGNPVPTRGPLVSVGADLTIGVANLIGDSAILCWVPLVLRPILGRWMWYFLLTIPGLWAYSTYANLSTGPMGSMLSMLLGGIFGRGAGSAEQDALGAGDEAPGPKQKQKRKVIRA</sequence>
<dbReference type="GeneID" id="20527325"/>
<evidence type="ECO:0000256" key="5">
    <source>
        <dbReference type="ARBA" id="ARBA00022989"/>
    </source>
</evidence>
<gene>
    <name evidence="9" type="ORF">H696_02600</name>
</gene>
<dbReference type="EMBL" id="KB932204">
    <property type="protein sequence ID" value="KCV70270.1"/>
    <property type="molecule type" value="Genomic_DNA"/>
</dbReference>
<feature type="transmembrane region" description="Helical" evidence="8">
    <location>
        <begin position="17"/>
        <end position="38"/>
    </location>
</feature>
<keyword evidence="5 8" id="KW-1133">Transmembrane helix</keyword>
<dbReference type="GO" id="GO:0005789">
    <property type="term" value="C:endoplasmic reticulum membrane"/>
    <property type="evidence" value="ECO:0007669"/>
    <property type="project" value="UniProtKB-SubCell"/>
</dbReference>
<name>A0A058Z7L2_FONAL</name>
<dbReference type="GO" id="GO:0005773">
    <property type="term" value="C:vacuole"/>
    <property type="evidence" value="ECO:0007669"/>
    <property type="project" value="GOC"/>
</dbReference>
<dbReference type="PANTHER" id="PTHR13505">
    <property type="entry name" value="TRANSMEMBRANE PROTEIN 208"/>
    <property type="match status" value="1"/>
</dbReference>
<evidence type="ECO:0000256" key="8">
    <source>
        <dbReference type="SAM" id="Phobius"/>
    </source>
</evidence>
<proteinExistence type="inferred from homology"/>
<feature type="transmembrane region" description="Helical" evidence="8">
    <location>
        <begin position="127"/>
        <end position="147"/>
    </location>
</feature>
<dbReference type="Pfam" id="PF05620">
    <property type="entry name" value="TMEM208_SND2"/>
    <property type="match status" value="1"/>
</dbReference>
<dbReference type="OrthoDB" id="10012212at2759"/>
<dbReference type="PANTHER" id="PTHR13505:SF7">
    <property type="entry name" value="TRANSMEMBRANE PROTEIN 208"/>
    <property type="match status" value="1"/>
</dbReference>
<dbReference type="RefSeq" id="XP_009494786.1">
    <property type="nucleotide sequence ID" value="XM_009496511.1"/>
</dbReference>
<feature type="region of interest" description="Disordered" evidence="7">
    <location>
        <begin position="172"/>
        <end position="196"/>
    </location>
</feature>
<comment type="subcellular location">
    <subcellularLocation>
        <location evidence="1">Endoplasmic reticulum membrane</location>
        <topology evidence="1">Multi-pass membrane protein</topology>
    </subcellularLocation>
</comment>
<organism evidence="9">
    <name type="scientific">Fonticula alba</name>
    <name type="common">Slime mold</name>
    <dbReference type="NCBI Taxonomy" id="691883"/>
    <lineage>
        <taxon>Eukaryota</taxon>
        <taxon>Rotosphaerida</taxon>
        <taxon>Fonticulaceae</taxon>
        <taxon>Fonticula</taxon>
    </lineage>
</organism>
<dbReference type="AlphaFoldDB" id="A0A058Z7L2"/>